<evidence type="ECO:0008006" key="3">
    <source>
        <dbReference type="Google" id="ProtNLM"/>
    </source>
</evidence>
<dbReference type="PANTHER" id="PTHR35340">
    <property type="entry name" value="PQQ ENZYME REPEAT PROTEIN-RELATED"/>
    <property type="match status" value="1"/>
</dbReference>
<dbReference type="SUPFAM" id="SSF50998">
    <property type="entry name" value="Quinoprotein alcohol dehydrogenase-like"/>
    <property type="match status" value="1"/>
</dbReference>
<dbReference type="Pfam" id="PF14269">
    <property type="entry name" value="Arylsulfotran_2"/>
    <property type="match status" value="1"/>
</dbReference>
<sequence>MPILMRMFNTISIQKPHFQNLFVVMRINKNATEIFPVASAVGVNWNAIHTSFMANMILSGSSVDACCPNPPLLATDLTVTNLHVSTFQKQTILSYWNGFVTSGANFGHGYGNVTFLDTSYSEILTICPKLGLQTPDNVTYPCEADVHESHITSHGGLLFTAYNVTQTDLSSIGGPKNGWVYDCLIYEINPVTGEILFQWSALEYIPVNRTLMPLATGGQNRSIPLNYILINSVIDVGDTYLINGRHTSTVYLVDKKNGNVLWSLNGETGGDFGPLSPDAKFSWQHHARAHNVTDTSMVITLVNNAGSAFVKRTKSSNGLEIQLSLPPSKLQPVAILTALNNPNTSSSIITNSQGSSLILSNGNYLLGYGQIPVSREYGPNHGSNSDVLWEARYGEDNLVQNYRMFKQEWKATPTRTTPSVFVEESGDGCYFAYVSWNGATCIKAWDVYEGSERKMLEYVGRVEFKGFETRFIIGGPMVQVVAIMEDGKEYKSEIVTT</sequence>
<dbReference type="AlphaFoldDB" id="A0A4S8QQJ4"/>
<dbReference type="InterPro" id="IPR039535">
    <property type="entry name" value="ASST-like"/>
</dbReference>
<keyword evidence="2" id="KW-1185">Reference proteome</keyword>
<name>A0A4S8QQJ4_9HELO</name>
<protein>
    <recommendedName>
        <fullName evidence="3">ASST-domain-containing protein</fullName>
    </recommendedName>
</protein>
<dbReference type="InterPro" id="IPR011047">
    <property type="entry name" value="Quinoprotein_ADH-like_sf"/>
</dbReference>
<dbReference type="InterPro" id="IPR053143">
    <property type="entry name" value="Arylsulfate_ST"/>
</dbReference>
<accession>A0A4S8QQJ4</accession>
<dbReference type="Proteomes" id="UP000308671">
    <property type="component" value="Unassembled WGS sequence"/>
</dbReference>
<organism evidence="1 2">
    <name type="scientific">Botrytis galanthina</name>
    <dbReference type="NCBI Taxonomy" id="278940"/>
    <lineage>
        <taxon>Eukaryota</taxon>
        <taxon>Fungi</taxon>
        <taxon>Dikarya</taxon>
        <taxon>Ascomycota</taxon>
        <taxon>Pezizomycotina</taxon>
        <taxon>Leotiomycetes</taxon>
        <taxon>Helotiales</taxon>
        <taxon>Sclerotiniaceae</taxon>
        <taxon>Botrytis</taxon>
    </lineage>
</organism>
<evidence type="ECO:0000313" key="1">
    <source>
        <dbReference type="EMBL" id="THV45505.1"/>
    </source>
</evidence>
<comment type="caution">
    <text evidence="1">The sequence shown here is derived from an EMBL/GenBank/DDBJ whole genome shotgun (WGS) entry which is preliminary data.</text>
</comment>
<dbReference type="EMBL" id="PQXL01000479">
    <property type="protein sequence ID" value="THV45505.1"/>
    <property type="molecule type" value="Genomic_DNA"/>
</dbReference>
<dbReference type="PANTHER" id="PTHR35340:SF6">
    <property type="entry name" value="ASST-DOMAIN-CONTAINING PROTEIN"/>
    <property type="match status" value="1"/>
</dbReference>
<gene>
    <name evidence="1" type="ORF">BGAL_0480g00020</name>
</gene>
<evidence type="ECO:0000313" key="2">
    <source>
        <dbReference type="Proteomes" id="UP000308671"/>
    </source>
</evidence>
<proteinExistence type="predicted"/>
<reference evidence="1 2" key="1">
    <citation type="submission" date="2017-12" db="EMBL/GenBank/DDBJ databases">
        <title>Comparative genomics of Botrytis spp.</title>
        <authorList>
            <person name="Valero-Jimenez C.A."/>
            <person name="Tapia P."/>
            <person name="Veloso J."/>
            <person name="Silva-Moreno E."/>
            <person name="Staats M."/>
            <person name="Valdes J.H."/>
            <person name="Van Kan J.A.L."/>
        </authorList>
    </citation>
    <scope>NUCLEOTIDE SEQUENCE [LARGE SCALE GENOMIC DNA]</scope>
    <source>
        <strain evidence="1 2">MUCL435</strain>
    </source>
</reference>
<dbReference type="OrthoDB" id="5377172at2759"/>